<keyword evidence="5" id="KW-1185">Reference proteome</keyword>
<proteinExistence type="inferred from homology"/>
<organism evidence="4 5">
    <name type="scientific">Paracoccus subflavus</name>
    <dbReference type="NCBI Taxonomy" id="2528244"/>
    <lineage>
        <taxon>Bacteria</taxon>
        <taxon>Pseudomonadati</taxon>
        <taxon>Pseudomonadota</taxon>
        <taxon>Alphaproteobacteria</taxon>
        <taxon>Rhodobacterales</taxon>
        <taxon>Paracoccaceae</taxon>
        <taxon>Paracoccus</taxon>
    </lineage>
</organism>
<comment type="caution">
    <text evidence="4">The sequence shown here is derived from an EMBL/GenBank/DDBJ whole genome shotgun (WGS) entry which is preliminary data.</text>
</comment>
<dbReference type="PANTHER" id="PTHR12469">
    <property type="entry name" value="PROTEIN EMI5 HOMOLOG, MITOCHONDRIAL"/>
    <property type="match status" value="1"/>
</dbReference>
<evidence type="ECO:0000256" key="2">
    <source>
        <dbReference type="ARBA" id="ARBA00019418"/>
    </source>
</evidence>
<reference evidence="4 5" key="1">
    <citation type="submission" date="2019-02" db="EMBL/GenBank/DDBJ databases">
        <title>Paracoccus subflavus sp. nov., isolated from marine sediment of the Pacific Ocean.</title>
        <authorList>
            <person name="Zhang G."/>
        </authorList>
    </citation>
    <scope>NUCLEOTIDE SEQUENCE [LARGE SCALE GENOMIC DNA]</scope>
    <source>
        <strain evidence="4 5">GY0581</strain>
    </source>
</reference>
<dbReference type="Proteomes" id="UP000293520">
    <property type="component" value="Unassembled WGS sequence"/>
</dbReference>
<evidence type="ECO:0000313" key="5">
    <source>
        <dbReference type="Proteomes" id="UP000293520"/>
    </source>
</evidence>
<dbReference type="Pfam" id="PF03937">
    <property type="entry name" value="Sdh5"/>
    <property type="match status" value="1"/>
</dbReference>
<dbReference type="InterPro" id="IPR036714">
    <property type="entry name" value="SDH_sf"/>
</dbReference>
<dbReference type="Gene3D" id="1.10.150.250">
    <property type="entry name" value="Flavinator of succinate dehydrogenase"/>
    <property type="match status" value="1"/>
</dbReference>
<comment type="similarity">
    <text evidence="1">Belongs to the SdhE FAD assembly factor family.</text>
</comment>
<accession>A0A4Q9G1K7</accession>
<evidence type="ECO:0000256" key="3">
    <source>
        <dbReference type="ARBA" id="ARBA00023186"/>
    </source>
</evidence>
<evidence type="ECO:0000256" key="1">
    <source>
        <dbReference type="ARBA" id="ARBA00008571"/>
    </source>
</evidence>
<keyword evidence="3" id="KW-0143">Chaperone</keyword>
<dbReference type="GO" id="GO:0006099">
    <property type="term" value="P:tricarboxylic acid cycle"/>
    <property type="evidence" value="ECO:0007669"/>
    <property type="project" value="TreeGrafter"/>
</dbReference>
<sequence>MTETPEIRLRRLRMRSWRRGMKEMDLILGRFADEVMADLSPAELDAFEAMLSENDQDLYLWVTARMNGGPNAGPDRIAAILDRIALHATKRLGIVR</sequence>
<gene>
    <name evidence="4" type="ORF">EYE42_07355</name>
</gene>
<dbReference type="SUPFAM" id="SSF109910">
    <property type="entry name" value="YgfY-like"/>
    <property type="match status" value="1"/>
</dbReference>
<name>A0A4Q9G1K7_9RHOB</name>
<evidence type="ECO:0000313" key="4">
    <source>
        <dbReference type="EMBL" id="TBN41184.1"/>
    </source>
</evidence>
<dbReference type="PANTHER" id="PTHR12469:SF2">
    <property type="entry name" value="SUCCINATE DEHYDROGENASE ASSEMBLY FACTOR 2, MITOCHONDRIAL"/>
    <property type="match status" value="1"/>
</dbReference>
<dbReference type="EMBL" id="SISK01000004">
    <property type="protein sequence ID" value="TBN41184.1"/>
    <property type="molecule type" value="Genomic_DNA"/>
</dbReference>
<dbReference type="AlphaFoldDB" id="A0A4Q9G1K7"/>
<dbReference type="RefSeq" id="WP_130990664.1">
    <property type="nucleotide sequence ID" value="NZ_SISK01000004.1"/>
</dbReference>
<protein>
    <recommendedName>
        <fullName evidence="2">FAD assembly factor SdhE</fullName>
    </recommendedName>
</protein>
<dbReference type="OrthoDB" id="9807264at2"/>
<dbReference type="InterPro" id="IPR005631">
    <property type="entry name" value="SDH"/>
</dbReference>